<dbReference type="PROSITE" id="PS00061">
    <property type="entry name" value="ADH_SHORT"/>
    <property type="match status" value="1"/>
</dbReference>
<dbReference type="PANTHER" id="PTHR43180">
    <property type="entry name" value="3-OXOACYL-(ACYL-CARRIER-PROTEIN) REDUCTASE (AFU_ORTHOLOGUE AFUA_6G11210)"/>
    <property type="match status" value="1"/>
</dbReference>
<sequence>MGRLNNKVAIITGGTSGIGLSTTKIFAQEGATVIFTGRRAEEGAAIADKLGESVHFVQADATIEQDMASLMASTAQKFGKIDCLFNNAGGPAPVGSIETVDYPKAMEAMALLFGGVLLGIKHVTPIMKAQGYGSIINNGSIAGHLAGYSTSMVYSAAKASVLQLTRSAAMELGESNIRVNSISPGAIATGIFGKALGLTGQAAEDTATVAGEVLSNAQPIRRAGQPEDIAKAAVFLASDDSTFVNAADLLVDGGMIGGRHWSVHQESVKQLGKAFTGG</sequence>
<evidence type="ECO:0000256" key="3">
    <source>
        <dbReference type="ARBA" id="ARBA00023027"/>
    </source>
</evidence>
<comment type="similarity">
    <text evidence="1">Belongs to the short-chain dehydrogenases/reductases (SDR) family.</text>
</comment>
<dbReference type="Proteomes" id="UP001056291">
    <property type="component" value="Chromosome"/>
</dbReference>
<evidence type="ECO:0000256" key="5">
    <source>
        <dbReference type="ARBA" id="ARBA00023221"/>
    </source>
</evidence>
<dbReference type="InterPro" id="IPR020904">
    <property type="entry name" value="Sc_DH/Rdtase_CS"/>
</dbReference>
<gene>
    <name evidence="6" type="ORF">NBZ79_03910</name>
</gene>
<dbReference type="CDD" id="cd05233">
    <property type="entry name" value="SDR_c"/>
    <property type="match status" value="1"/>
</dbReference>
<evidence type="ECO:0000313" key="6">
    <source>
        <dbReference type="EMBL" id="USG62119.1"/>
    </source>
</evidence>
<evidence type="ECO:0000256" key="2">
    <source>
        <dbReference type="ARBA" id="ARBA00023002"/>
    </source>
</evidence>
<reference evidence="6" key="1">
    <citation type="submission" date="2022-06" db="EMBL/GenBank/DDBJ databases">
        <title>Sneathiella actinostolidae sp. nov., isolated from a sea anemonein the Western Pacific Ocean.</title>
        <authorList>
            <person name="Wei M.J."/>
        </authorList>
    </citation>
    <scope>NUCLEOTIDE SEQUENCE</scope>
    <source>
        <strain evidence="6">PHK-P5</strain>
    </source>
</reference>
<proteinExistence type="inferred from homology"/>
<keyword evidence="4" id="KW-0443">Lipid metabolism</keyword>
<keyword evidence="5" id="KW-0753">Steroid metabolism</keyword>
<evidence type="ECO:0000256" key="1">
    <source>
        <dbReference type="ARBA" id="ARBA00006484"/>
    </source>
</evidence>
<keyword evidence="7" id="KW-1185">Reference proteome</keyword>
<keyword evidence="2" id="KW-0560">Oxidoreductase</keyword>
<keyword evidence="3" id="KW-0520">NAD</keyword>
<dbReference type="InterPro" id="IPR002347">
    <property type="entry name" value="SDR_fam"/>
</dbReference>
<dbReference type="PRINTS" id="PR00081">
    <property type="entry name" value="GDHRDH"/>
</dbReference>
<organism evidence="6 7">
    <name type="scientific">Sneathiella marina</name>
    <dbReference type="NCBI Taxonomy" id="2950108"/>
    <lineage>
        <taxon>Bacteria</taxon>
        <taxon>Pseudomonadati</taxon>
        <taxon>Pseudomonadota</taxon>
        <taxon>Alphaproteobacteria</taxon>
        <taxon>Sneathiellales</taxon>
        <taxon>Sneathiellaceae</taxon>
        <taxon>Sneathiella</taxon>
    </lineage>
</organism>
<evidence type="ECO:0000313" key="7">
    <source>
        <dbReference type="Proteomes" id="UP001056291"/>
    </source>
</evidence>
<dbReference type="Gene3D" id="3.40.50.720">
    <property type="entry name" value="NAD(P)-binding Rossmann-like Domain"/>
    <property type="match status" value="1"/>
</dbReference>
<dbReference type="Pfam" id="PF13561">
    <property type="entry name" value="adh_short_C2"/>
    <property type="match status" value="1"/>
</dbReference>
<dbReference type="InterPro" id="IPR036291">
    <property type="entry name" value="NAD(P)-bd_dom_sf"/>
</dbReference>
<name>A0ABY4WA18_9PROT</name>
<dbReference type="PANTHER" id="PTHR43180:SF28">
    <property type="entry name" value="NAD(P)-BINDING ROSSMANN-FOLD SUPERFAMILY PROTEIN"/>
    <property type="match status" value="1"/>
</dbReference>
<accession>A0ABY4WA18</accession>
<dbReference type="RefSeq" id="WP_251935711.1">
    <property type="nucleotide sequence ID" value="NZ_CP098747.1"/>
</dbReference>
<evidence type="ECO:0000256" key="4">
    <source>
        <dbReference type="ARBA" id="ARBA00023098"/>
    </source>
</evidence>
<dbReference type="EMBL" id="CP098747">
    <property type="protein sequence ID" value="USG62119.1"/>
    <property type="molecule type" value="Genomic_DNA"/>
</dbReference>
<dbReference type="SUPFAM" id="SSF51735">
    <property type="entry name" value="NAD(P)-binding Rossmann-fold domains"/>
    <property type="match status" value="1"/>
</dbReference>
<protein>
    <submittedName>
        <fullName evidence="6">SDR family oxidoreductase</fullName>
    </submittedName>
</protein>
<dbReference type="PRINTS" id="PR00080">
    <property type="entry name" value="SDRFAMILY"/>
</dbReference>